<protein>
    <submittedName>
        <fullName evidence="1">Uncharacterized protein</fullName>
    </submittedName>
</protein>
<evidence type="ECO:0000313" key="1">
    <source>
        <dbReference type="EMBL" id="CEG39091.1"/>
    </source>
</evidence>
<name>A0A0N7L4M5_PLAHL</name>
<evidence type="ECO:0000313" key="2">
    <source>
        <dbReference type="Proteomes" id="UP000054928"/>
    </source>
</evidence>
<proteinExistence type="predicted"/>
<organism evidence="1 2">
    <name type="scientific">Plasmopara halstedii</name>
    <name type="common">Downy mildew of sunflower</name>
    <dbReference type="NCBI Taxonomy" id="4781"/>
    <lineage>
        <taxon>Eukaryota</taxon>
        <taxon>Sar</taxon>
        <taxon>Stramenopiles</taxon>
        <taxon>Oomycota</taxon>
        <taxon>Peronosporomycetes</taxon>
        <taxon>Peronosporales</taxon>
        <taxon>Peronosporaceae</taxon>
        <taxon>Plasmopara</taxon>
    </lineage>
</organism>
<keyword evidence="2" id="KW-1185">Reference proteome</keyword>
<reference evidence="2" key="1">
    <citation type="submission" date="2014-09" db="EMBL/GenBank/DDBJ databases">
        <authorList>
            <person name="Sharma Rahul"/>
            <person name="Thines Marco"/>
        </authorList>
    </citation>
    <scope>NUCLEOTIDE SEQUENCE [LARGE SCALE GENOMIC DNA]</scope>
</reference>
<dbReference type="EMBL" id="CCYD01000349">
    <property type="protein sequence ID" value="CEG39091.1"/>
    <property type="molecule type" value="Genomic_DNA"/>
</dbReference>
<dbReference type="GeneID" id="59053048"/>
<sequence length="65" mass="7780">MKTLLIAYERYMQYRNEGEFSKCSRQRKAPMHPFATTMERLCTILLLFSLLRQFTVSHACKMTEE</sequence>
<dbReference type="RefSeq" id="XP_036263098.1">
    <property type="nucleotide sequence ID" value="XM_036407390.1"/>
</dbReference>
<accession>A0A0N7L4M5</accession>
<dbReference type="AlphaFoldDB" id="A0A0N7L4M5"/>
<dbReference type="Proteomes" id="UP000054928">
    <property type="component" value="Unassembled WGS sequence"/>
</dbReference>